<evidence type="ECO:0000256" key="3">
    <source>
        <dbReference type="ARBA" id="ARBA00022679"/>
    </source>
</evidence>
<dbReference type="PROSITE" id="PS51154">
    <property type="entry name" value="MACRO"/>
    <property type="match status" value="1"/>
</dbReference>
<evidence type="ECO:0000256" key="7">
    <source>
        <dbReference type="RuleBase" id="RU362114"/>
    </source>
</evidence>
<proteinExistence type="inferred from homology"/>
<dbReference type="InterPro" id="IPR052056">
    <property type="entry name" value="Mono-ARTD/PARP"/>
</dbReference>
<organism evidence="10 11">
    <name type="scientific">Nothobranchius furzeri</name>
    <name type="common">Turquoise killifish</name>
    <dbReference type="NCBI Taxonomy" id="105023"/>
    <lineage>
        <taxon>Eukaryota</taxon>
        <taxon>Metazoa</taxon>
        <taxon>Chordata</taxon>
        <taxon>Craniata</taxon>
        <taxon>Vertebrata</taxon>
        <taxon>Euteleostomi</taxon>
        <taxon>Actinopterygii</taxon>
        <taxon>Neopterygii</taxon>
        <taxon>Teleostei</taxon>
        <taxon>Neoteleostei</taxon>
        <taxon>Acanthomorphata</taxon>
        <taxon>Ovalentaria</taxon>
        <taxon>Atherinomorphae</taxon>
        <taxon>Cyprinodontiformes</taxon>
        <taxon>Nothobranchiidae</taxon>
        <taxon>Nothobranchius</taxon>
    </lineage>
</organism>
<dbReference type="Proteomes" id="UP000694548">
    <property type="component" value="Chromosome sgr11"/>
</dbReference>
<sequence length="499" mass="54843">MPDSFTVKVHPVIWKFLLMKGLLGSINDQMHPHFCSVALDDPEVELSPLPSLLRQKGLTAKDVAVWSKTAREAFCRLMSQYSAFECDVNTDAWKSAEKEVHLVVKEDAILVFDASKEVLIDLQHIGGLALAMLKAAGPQLQKISNDHVAKKGKVQHGDVVITDGFNLRCRKVFHAVCPPWDGGGGQAEKVRRCHEFFSVLVSLKAPGWLKCLFSLCFSGVSKAILDSAGVKVQQECSAIGVLSAQGYMPRAMILTSAGQLPSRNILHIVGQNDPSRIKEMVYGVLKFCEDHKFSSVAFPALGTVPGAPLPPHWEDMKGDIVKLFPVTVGTTEYNTVMGEITKNGLAPNVERVQNTTLWQSFQLLKKQMEVKNNHANNERLLFHGTASKSTDLINSKGFNRSYAGIHGAMYGKGSYFAVDPAYSAGNYAKPDSKGHKRMYQARVLVGDYTQGSGTMITPPAKSTNPADLYDSVTDRANNPSMFVVFNDIQAYPEYLITFT</sequence>
<dbReference type="GO" id="GO:0005634">
    <property type="term" value="C:nucleus"/>
    <property type="evidence" value="ECO:0007669"/>
    <property type="project" value="UniProtKB-SubCell"/>
</dbReference>
<feature type="domain" description="Macro" evidence="9">
    <location>
        <begin position="68"/>
        <end position="341"/>
    </location>
</feature>
<name>A0A8C6L2T1_NOTFU</name>
<dbReference type="SUPFAM" id="SSF56399">
    <property type="entry name" value="ADP-ribosylation"/>
    <property type="match status" value="1"/>
</dbReference>
<dbReference type="GO" id="GO:0070212">
    <property type="term" value="P:protein poly-ADP-ribosylation"/>
    <property type="evidence" value="ECO:0007669"/>
    <property type="project" value="TreeGrafter"/>
</dbReference>
<reference evidence="10" key="3">
    <citation type="submission" date="2025-09" db="UniProtKB">
        <authorList>
            <consortium name="Ensembl"/>
        </authorList>
    </citation>
    <scope>IDENTIFICATION</scope>
</reference>
<dbReference type="EC" id="2.4.2.-" evidence="7"/>
<dbReference type="GeneTree" id="ENSGT00940000165390"/>
<dbReference type="Ensembl" id="ENSNFUT00015013734.1">
    <property type="protein sequence ID" value="ENSNFUP00015013073.1"/>
    <property type="gene ID" value="ENSNFUG00015006407.1"/>
</dbReference>
<dbReference type="FunFam" id="3.90.228.10:FF:000008">
    <property type="entry name" value="Poly [ADP-ribose] polymerase"/>
    <property type="match status" value="1"/>
</dbReference>
<keyword evidence="2 7" id="KW-0328">Glycosyltransferase</keyword>
<reference evidence="10" key="1">
    <citation type="submission" date="2014-08" db="EMBL/GenBank/DDBJ databases">
        <authorList>
            <person name="Senf B."/>
            <person name="Petzold A."/>
            <person name="Downie B.R."/>
            <person name="Koch P."/>
            <person name="Platzer M."/>
        </authorList>
    </citation>
    <scope>NUCLEOTIDE SEQUENCE [LARGE SCALE GENOMIC DNA]</scope>
    <source>
        <strain evidence="10">GRZ</strain>
    </source>
</reference>
<dbReference type="InterPro" id="IPR057043">
    <property type="entry name" value="PARP14_KH_2"/>
</dbReference>
<dbReference type="InterPro" id="IPR012317">
    <property type="entry name" value="Poly(ADP-ribose)pol_cat_dom"/>
</dbReference>
<dbReference type="InterPro" id="IPR057044">
    <property type="entry name" value="PARP14_KH_1"/>
</dbReference>
<dbReference type="PROSITE" id="PS51059">
    <property type="entry name" value="PARP_CATALYTIC"/>
    <property type="match status" value="1"/>
</dbReference>
<accession>A0A8C6L2T1</accession>
<dbReference type="Pfam" id="PF01661">
    <property type="entry name" value="Macro"/>
    <property type="match status" value="2"/>
</dbReference>
<dbReference type="Pfam" id="PF23084">
    <property type="entry name" value="KH_PARP14_1"/>
    <property type="match status" value="1"/>
</dbReference>
<comment type="similarity">
    <text evidence="6">Belongs to the ARTD/PARP family.</text>
</comment>
<keyword evidence="3 7" id="KW-0808">Transferase</keyword>
<evidence type="ECO:0000259" key="9">
    <source>
        <dbReference type="PROSITE" id="PS51154"/>
    </source>
</evidence>
<evidence type="ECO:0000256" key="5">
    <source>
        <dbReference type="ARBA" id="ARBA00023242"/>
    </source>
</evidence>
<dbReference type="PANTHER" id="PTHR14453:SF106">
    <property type="entry name" value="POLY [ADP-RIBOSE] POLYMERASE"/>
    <property type="match status" value="1"/>
</dbReference>
<evidence type="ECO:0000256" key="6">
    <source>
        <dbReference type="ARBA" id="ARBA00024347"/>
    </source>
</evidence>
<dbReference type="GO" id="GO:0003714">
    <property type="term" value="F:transcription corepressor activity"/>
    <property type="evidence" value="ECO:0007669"/>
    <property type="project" value="TreeGrafter"/>
</dbReference>
<evidence type="ECO:0000256" key="1">
    <source>
        <dbReference type="ARBA" id="ARBA00004123"/>
    </source>
</evidence>
<dbReference type="InterPro" id="IPR043472">
    <property type="entry name" value="Macro_dom-like"/>
</dbReference>
<reference evidence="10" key="2">
    <citation type="submission" date="2025-08" db="UniProtKB">
        <authorList>
            <consortium name="Ensembl"/>
        </authorList>
    </citation>
    <scope>IDENTIFICATION</scope>
</reference>
<dbReference type="SUPFAM" id="SSF52949">
    <property type="entry name" value="Macro domain-like"/>
    <property type="match status" value="2"/>
</dbReference>
<comment type="subcellular location">
    <subcellularLocation>
        <location evidence="1">Nucleus</location>
    </subcellularLocation>
</comment>
<evidence type="ECO:0000256" key="2">
    <source>
        <dbReference type="ARBA" id="ARBA00022676"/>
    </source>
</evidence>
<feature type="domain" description="PARP catalytic" evidence="8">
    <location>
        <begin position="307"/>
        <end position="499"/>
    </location>
</feature>
<dbReference type="InterPro" id="IPR002589">
    <property type="entry name" value="Macro_dom"/>
</dbReference>
<dbReference type="GO" id="GO:1990404">
    <property type="term" value="F:NAD+-protein mono-ADP-ribosyltransferase activity"/>
    <property type="evidence" value="ECO:0007669"/>
    <property type="project" value="TreeGrafter"/>
</dbReference>
<keyword evidence="5" id="KW-0539">Nucleus</keyword>
<evidence type="ECO:0000313" key="10">
    <source>
        <dbReference type="Ensembl" id="ENSNFUP00015013073.1"/>
    </source>
</evidence>
<dbReference type="GO" id="GO:0010629">
    <property type="term" value="P:negative regulation of gene expression"/>
    <property type="evidence" value="ECO:0007669"/>
    <property type="project" value="TreeGrafter"/>
</dbReference>
<dbReference type="PANTHER" id="PTHR14453">
    <property type="entry name" value="PARP/ZINC FINGER CCCH TYPE DOMAIN CONTAINING PROTEIN"/>
    <property type="match status" value="1"/>
</dbReference>
<dbReference type="GO" id="GO:0005737">
    <property type="term" value="C:cytoplasm"/>
    <property type="evidence" value="ECO:0007669"/>
    <property type="project" value="TreeGrafter"/>
</dbReference>
<evidence type="ECO:0000256" key="4">
    <source>
        <dbReference type="ARBA" id="ARBA00023027"/>
    </source>
</evidence>
<evidence type="ECO:0000313" key="11">
    <source>
        <dbReference type="Proteomes" id="UP000694548"/>
    </source>
</evidence>
<keyword evidence="4 7" id="KW-0520">NAD</keyword>
<evidence type="ECO:0000259" key="8">
    <source>
        <dbReference type="PROSITE" id="PS51059"/>
    </source>
</evidence>
<dbReference type="CDD" id="cd01439">
    <property type="entry name" value="TCCD_inducible_PARP_like"/>
    <property type="match status" value="1"/>
</dbReference>
<dbReference type="Gene3D" id="3.90.228.10">
    <property type="match status" value="1"/>
</dbReference>
<protein>
    <recommendedName>
        <fullName evidence="7">Poly [ADP-ribose] polymerase</fullName>
        <shortName evidence="7">PARP</shortName>
        <ecNumber evidence="7">2.4.2.-</ecNumber>
    </recommendedName>
</protein>
<dbReference type="Pfam" id="PF23248">
    <property type="entry name" value="KH_PARP14_2"/>
    <property type="match status" value="1"/>
</dbReference>
<keyword evidence="11" id="KW-1185">Reference proteome</keyword>
<dbReference type="GO" id="GO:0003950">
    <property type="term" value="F:NAD+ poly-ADP-ribosyltransferase activity"/>
    <property type="evidence" value="ECO:0007669"/>
    <property type="project" value="UniProtKB-UniRule"/>
</dbReference>
<dbReference type="Gene3D" id="3.40.220.10">
    <property type="entry name" value="Leucine Aminopeptidase, subunit E, domain 1"/>
    <property type="match status" value="2"/>
</dbReference>
<dbReference type="Pfam" id="PF00644">
    <property type="entry name" value="PARP"/>
    <property type="match status" value="1"/>
</dbReference>
<dbReference type="AlphaFoldDB" id="A0A8C6L2T1"/>